<dbReference type="OrthoDB" id="5420143at2759"/>
<keyword evidence="3" id="KW-0812">Transmembrane</keyword>
<feature type="chain" id="PRO_5002246414" description="Yeast cell wall synthesis Kre9/Knh1-like N-terminal domain-containing protein" evidence="4">
    <location>
        <begin position="18"/>
        <end position="215"/>
    </location>
</feature>
<keyword evidence="1 4" id="KW-0732">Signal</keyword>
<evidence type="ECO:0000256" key="3">
    <source>
        <dbReference type="SAM" id="Phobius"/>
    </source>
</evidence>
<protein>
    <recommendedName>
        <fullName evidence="5">Yeast cell wall synthesis Kre9/Knh1-like N-terminal domain-containing protein</fullName>
    </recommendedName>
</protein>
<evidence type="ECO:0000256" key="1">
    <source>
        <dbReference type="ARBA" id="ARBA00022729"/>
    </source>
</evidence>
<accession>A0A0D2LKP6</accession>
<evidence type="ECO:0000259" key="5">
    <source>
        <dbReference type="Pfam" id="PF10342"/>
    </source>
</evidence>
<dbReference type="EMBL" id="KN817521">
    <property type="protein sequence ID" value="KJA28332.1"/>
    <property type="molecule type" value="Genomic_DNA"/>
</dbReference>
<name>A0A0D2LKP6_HYPSF</name>
<dbReference type="AlphaFoldDB" id="A0A0D2LKP6"/>
<reference evidence="7" key="1">
    <citation type="submission" date="2014-04" db="EMBL/GenBank/DDBJ databases">
        <title>Evolutionary Origins and Diversification of the Mycorrhizal Mutualists.</title>
        <authorList>
            <consortium name="DOE Joint Genome Institute"/>
            <consortium name="Mycorrhizal Genomics Consortium"/>
            <person name="Kohler A."/>
            <person name="Kuo A."/>
            <person name="Nagy L.G."/>
            <person name="Floudas D."/>
            <person name="Copeland A."/>
            <person name="Barry K.W."/>
            <person name="Cichocki N."/>
            <person name="Veneault-Fourrey C."/>
            <person name="LaButti K."/>
            <person name="Lindquist E.A."/>
            <person name="Lipzen A."/>
            <person name="Lundell T."/>
            <person name="Morin E."/>
            <person name="Murat C."/>
            <person name="Riley R."/>
            <person name="Ohm R."/>
            <person name="Sun H."/>
            <person name="Tunlid A."/>
            <person name="Henrissat B."/>
            <person name="Grigoriev I.V."/>
            <person name="Hibbett D.S."/>
            <person name="Martin F."/>
        </authorList>
    </citation>
    <scope>NUCLEOTIDE SEQUENCE [LARGE SCALE GENOMIC DNA]</scope>
    <source>
        <strain evidence="7">FD-334 SS-4</strain>
    </source>
</reference>
<dbReference type="InterPro" id="IPR052479">
    <property type="entry name" value="GPI-anchor_Adhesion_Reg"/>
</dbReference>
<keyword evidence="3" id="KW-1133">Transmembrane helix</keyword>
<dbReference type="InterPro" id="IPR018466">
    <property type="entry name" value="Kre9/Knh1-like_N"/>
</dbReference>
<dbReference type="PANTHER" id="PTHR35185">
    <property type="entry name" value="SERINE/THREONINE-RICH PROTEIN ADG2-RELATED"/>
    <property type="match status" value="1"/>
</dbReference>
<keyword evidence="7" id="KW-1185">Reference proteome</keyword>
<sequence length="215" mass="21146">MFFKLSLVALVAPLVSGLVLQVPQNPTSGGTVTISWTNQQGDPSTWSFELTNESFNNAFAVANNVDPSLNSITITLPVVPIGDGYTLEAVNIGNISDVFASTGDFSIANGTSTSTSSATSSTASTTSKVSTSTPTVSGTTSSVTSTSTSAPFTSVIVSSTAPASSATAATTTSASSAAITPTSAAVSSRMSLGGSIGGFAVAILSAAAGVALITL</sequence>
<feature type="domain" description="Yeast cell wall synthesis Kre9/Knh1-like N-terminal" evidence="5">
    <location>
        <begin position="27"/>
        <end position="107"/>
    </location>
</feature>
<proteinExistence type="predicted"/>
<evidence type="ECO:0000313" key="7">
    <source>
        <dbReference type="Proteomes" id="UP000054270"/>
    </source>
</evidence>
<keyword evidence="3" id="KW-0472">Membrane</keyword>
<dbReference type="PANTHER" id="PTHR35185:SF1">
    <property type="entry name" value="UPF0619 GPI-ANCHORED MEMBRANE PROTEIN C1322.10"/>
    <property type="match status" value="1"/>
</dbReference>
<evidence type="ECO:0000256" key="2">
    <source>
        <dbReference type="SAM" id="MobiDB-lite"/>
    </source>
</evidence>
<dbReference type="Proteomes" id="UP000054270">
    <property type="component" value="Unassembled WGS sequence"/>
</dbReference>
<evidence type="ECO:0000256" key="4">
    <source>
        <dbReference type="SAM" id="SignalP"/>
    </source>
</evidence>
<dbReference type="OMA" id="TPTNWQS"/>
<organism evidence="6 7">
    <name type="scientific">Hypholoma sublateritium (strain FD-334 SS-4)</name>
    <dbReference type="NCBI Taxonomy" id="945553"/>
    <lineage>
        <taxon>Eukaryota</taxon>
        <taxon>Fungi</taxon>
        <taxon>Dikarya</taxon>
        <taxon>Basidiomycota</taxon>
        <taxon>Agaricomycotina</taxon>
        <taxon>Agaricomycetes</taxon>
        <taxon>Agaricomycetidae</taxon>
        <taxon>Agaricales</taxon>
        <taxon>Agaricineae</taxon>
        <taxon>Strophariaceae</taxon>
        <taxon>Hypholoma</taxon>
    </lineage>
</organism>
<feature type="region of interest" description="Disordered" evidence="2">
    <location>
        <begin position="111"/>
        <end position="147"/>
    </location>
</feature>
<evidence type="ECO:0000313" key="6">
    <source>
        <dbReference type="EMBL" id="KJA28332.1"/>
    </source>
</evidence>
<gene>
    <name evidence="6" type="ORF">HYPSUDRAFT_33684</name>
</gene>
<feature type="transmembrane region" description="Helical" evidence="3">
    <location>
        <begin position="192"/>
        <end position="213"/>
    </location>
</feature>
<dbReference type="Pfam" id="PF10342">
    <property type="entry name" value="Kre9_KNH"/>
    <property type="match status" value="1"/>
</dbReference>
<feature type="signal peptide" evidence="4">
    <location>
        <begin position="1"/>
        <end position="17"/>
    </location>
</feature>